<evidence type="ECO:0000313" key="9">
    <source>
        <dbReference type="Proteomes" id="UP000001351"/>
    </source>
</evidence>
<evidence type="ECO:0000256" key="4">
    <source>
        <dbReference type="ARBA" id="ARBA00023136"/>
    </source>
</evidence>
<keyword evidence="9" id="KW-1185">Reference proteome</keyword>
<dbReference type="HOGENOM" id="CLU_007100_0_4_7"/>
<accession>E3FX81</accession>
<dbReference type="eggNOG" id="COG1009">
    <property type="taxonomic scope" value="Bacteria"/>
</dbReference>
<dbReference type="PANTHER" id="PTHR42829:SF2">
    <property type="entry name" value="NADH-UBIQUINONE OXIDOREDUCTASE CHAIN 5"/>
    <property type="match status" value="1"/>
</dbReference>
<dbReference type="GO" id="GO:0042773">
    <property type="term" value="P:ATP synthesis coupled electron transport"/>
    <property type="evidence" value="ECO:0007669"/>
    <property type="project" value="InterPro"/>
</dbReference>
<dbReference type="InterPro" id="IPR001750">
    <property type="entry name" value="ND/Mrp_TM"/>
</dbReference>
<keyword evidence="3 6" id="KW-1133">Transmembrane helix</keyword>
<feature type="transmembrane region" description="Helical" evidence="6">
    <location>
        <begin position="176"/>
        <end position="198"/>
    </location>
</feature>
<protein>
    <submittedName>
        <fullName evidence="8">NADH subunit 5</fullName>
    </submittedName>
</protein>
<comment type="subcellular location">
    <subcellularLocation>
        <location evidence="1">Endomembrane system</location>
        <topology evidence="1">Multi-pass membrane protein</topology>
    </subcellularLocation>
    <subcellularLocation>
        <location evidence="5">Membrane</location>
        <topology evidence="5">Multi-pass membrane protein</topology>
    </subcellularLocation>
</comment>
<dbReference type="Pfam" id="PF00361">
    <property type="entry name" value="Proton_antipo_M"/>
    <property type="match status" value="1"/>
</dbReference>
<sequence>MNLQIVSLLTFAWALLIPAVLGLAQLSGRRLPERLTQRLAVAHAMGLLIATVGLVLLFLREPARLVEVGTPPLLVTHGYEWRVVLLIDRLSVTYLALVALIYPVIVRFSRPSFHREPGSQRYWFLVTLLAFALTTVTLAGNIDVLYLGWELVGVSSVMLIAFFRRNPRSYQNSLRALIYYRVCDLGLLGAAMWIHHALPSPTFSHFAENAAVPTAAGVALVLLFATLAKSAQLPMSPWLHRAMEGPASSSAIFYGALSVHLGPLLLLRTSALWMAHPGVRVAMAGVGLLTAIFATLVGHTRPDAKTSLAYATMAQLGLLYVEISLGWHTLALVHLCAHAGLRTWQFLRSSSLIQDFQDNPLVGTDVRLRRRSNWERLLPVGVRQSLYLAASRLFWLDSFQWSFIARPFLGFFSRIATLEDRLLGSTPAQRKS</sequence>
<dbReference type="EMBL" id="CP002271">
    <property type="protein sequence ID" value="ADO72320.1"/>
    <property type="molecule type" value="Genomic_DNA"/>
</dbReference>
<dbReference type="PANTHER" id="PTHR42829">
    <property type="entry name" value="NADH-UBIQUINONE OXIDOREDUCTASE CHAIN 5"/>
    <property type="match status" value="1"/>
</dbReference>
<feature type="transmembrane region" description="Helical" evidence="6">
    <location>
        <begin position="251"/>
        <end position="275"/>
    </location>
</feature>
<dbReference type="AlphaFoldDB" id="E3FX81"/>
<evidence type="ECO:0000256" key="3">
    <source>
        <dbReference type="ARBA" id="ARBA00022989"/>
    </source>
</evidence>
<evidence type="ECO:0000313" key="8">
    <source>
        <dbReference type="EMBL" id="ADO72320.1"/>
    </source>
</evidence>
<feature type="transmembrane region" description="Helical" evidence="6">
    <location>
        <begin position="122"/>
        <end position="140"/>
    </location>
</feature>
<dbReference type="STRING" id="378806.STAUR_4540"/>
<feature type="transmembrane region" description="Helical" evidence="6">
    <location>
        <begin position="79"/>
        <end position="102"/>
    </location>
</feature>
<organism evidence="8 9">
    <name type="scientific">Stigmatella aurantiaca (strain DW4/3-1)</name>
    <dbReference type="NCBI Taxonomy" id="378806"/>
    <lineage>
        <taxon>Bacteria</taxon>
        <taxon>Pseudomonadati</taxon>
        <taxon>Myxococcota</taxon>
        <taxon>Myxococcia</taxon>
        <taxon>Myxococcales</taxon>
        <taxon>Cystobacterineae</taxon>
        <taxon>Archangiaceae</taxon>
        <taxon>Stigmatella</taxon>
    </lineage>
</organism>
<evidence type="ECO:0000256" key="5">
    <source>
        <dbReference type="RuleBase" id="RU000320"/>
    </source>
</evidence>
<reference evidence="8 9" key="1">
    <citation type="journal article" date="2011" name="Mol. Biol. Evol.">
        <title>Comparative genomic analysis of fruiting body formation in Myxococcales.</title>
        <authorList>
            <person name="Huntley S."/>
            <person name="Hamann N."/>
            <person name="Wegener-Feldbrugge S."/>
            <person name="Treuner-Lange A."/>
            <person name="Kube M."/>
            <person name="Reinhardt R."/>
            <person name="Klages S."/>
            <person name="Muller R."/>
            <person name="Ronning C.M."/>
            <person name="Nierman W.C."/>
            <person name="Sogaard-Andersen L."/>
        </authorList>
    </citation>
    <scope>NUCLEOTIDE SEQUENCE [LARGE SCALE GENOMIC DNA]</scope>
    <source>
        <strain evidence="8 9">DW4/3-1</strain>
    </source>
</reference>
<dbReference type="GO" id="GO:0016020">
    <property type="term" value="C:membrane"/>
    <property type="evidence" value="ECO:0007669"/>
    <property type="project" value="UniProtKB-SubCell"/>
</dbReference>
<dbReference type="GO" id="GO:0003954">
    <property type="term" value="F:NADH dehydrogenase activity"/>
    <property type="evidence" value="ECO:0007669"/>
    <property type="project" value="TreeGrafter"/>
</dbReference>
<evidence type="ECO:0000256" key="2">
    <source>
        <dbReference type="ARBA" id="ARBA00022692"/>
    </source>
</evidence>
<evidence type="ECO:0000256" key="6">
    <source>
        <dbReference type="SAM" id="Phobius"/>
    </source>
</evidence>
<dbReference type="GO" id="GO:0008137">
    <property type="term" value="F:NADH dehydrogenase (ubiquinone) activity"/>
    <property type="evidence" value="ECO:0007669"/>
    <property type="project" value="InterPro"/>
</dbReference>
<dbReference type="RefSeq" id="WP_013376311.1">
    <property type="nucleotide sequence ID" value="NC_014623.1"/>
</dbReference>
<gene>
    <name evidence="8" type="ordered locus">STAUR_4540</name>
</gene>
<dbReference type="KEGG" id="sur:STAUR_4540"/>
<feature type="transmembrane region" description="Helical" evidence="6">
    <location>
        <begin position="210"/>
        <end position="230"/>
    </location>
</feature>
<evidence type="ECO:0000256" key="1">
    <source>
        <dbReference type="ARBA" id="ARBA00004127"/>
    </source>
</evidence>
<feature type="transmembrane region" description="Helical" evidence="6">
    <location>
        <begin position="39"/>
        <end position="59"/>
    </location>
</feature>
<proteinExistence type="predicted"/>
<dbReference type="GO" id="GO:0012505">
    <property type="term" value="C:endomembrane system"/>
    <property type="evidence" value="ECO:0007669"/>
    <property type="project" value="UniProtKB-SubCell"/>
</dbReference>
<keyword evidence="4 6" id="KW-0472">Membrane</keyword>
<feature type="transmembrane region" description="Helical" evidence="6">
    <location>
        <begin position="281"/>
        <end position="298"/>
    </location>
</feature>
<feature type="domain" description="NADH:quinone oxidoreductase/Mrp antiporter transmembrane" evidence="7">
    <location>
        <begin position="140"/>
        <end position="355"/>
    </location>
</feature>
<dbReference type="Proteomes" id="UP000001351">
    <property type="component" value="Chromosome"/>
</dbReference>
<dbReference type="GO" id="GO:0015990">
    <property type="term" value="P:electron transport coupled proton transport"/>
    <property type="evidence" value="ECO:0007669"/>
    <property type="project" value="TreeGrafter"/>
</dbReference>
<name>E3FX81_STIAD</name>
<dbReference type="PRINTS" id="PR01434">
    <property type="entry name" value="NADHDHGNASE5"/>
</dbReference>
<keyword evidence="2 5" id="KW-0812">Transmembrane</keyword>
<dbReference type="OrthoDB" id="9768329at2"/>
<evidence type="ECO:0000259" key="7">
    <source>
        <dbReference type="Pfam" id="PF00361"/>
    </source>
</evidence>
<dbReference type="InterPro" id="IPR003945">
    <property type="entry name" value="NU5C-like"/>
</dbReference>
<feature type="transmembrane region" description="Helical" evidence="6">
    <location>
        <begin position="146"/>
        <end position="164"/>
    </location>
</feature>
<feature type="transmembrane region" description="Helical" evidence="6">
    <location>
        <begin position="6"/>
        <end position="27"/>
    </location>
</feature>